<keyword evidence="7" id="KW-0175">Coiled coil</keyword>
<evidence type="ECO:0000313" key="9">
    <source>
        <dbReference type="EnsemblMetazoa" id="AMAM005909-PA"/>
    </source>
</evidence>
<dbReference type="GO" id="GO:0003924">
    <property type="term" value="F:GTPase activity"/>
    <property type="evidence" value="ECO:0007669"/>
    <property type="project" value="InterPro"/>
</dbReference>
<evidence type="ECO:0000256" key="4">
    <source>
        <dbReference type="ARBA" id="ARBA00022801"/>
    </source>
</evidence>
<dbReference type="FunFam" id="1.10.1580.10:FF:000008">
    <property type="entry name" value="Large subunit GTPase 1"/>
    <property type="match status" value="1"/>
</dbReference>
<dbReference type="PANTHER" id="PTHR45709">
    <property type="entry name" value="LARGE SUBUNIT GTPASE 1 HOMOLOG-RELATED"/>
    <property type="match status" value="1"/>
</dbReference>
<evidence type="ECO:0000259" key="8">
    <source>
        <dbReference type="Pfam" id="PF01926"/>
    </source>
</evidence>
<dbReference type="VEuPathDB" id="VectorBase:AMAM005909"/>
<evidence type="ECO:0000256" key="5">
    <source>
        <dbReference type="ARBA" id="ARBA00023134"/>
    </source>
</evidence>
<keyword evidence="5" id="KW-0342">GTP-binding</keyword>
<dbReference type="InterPro" id="IPR043358">
    <property type="entry name" value="GNL1-like"/>
</dbReference>
<comment type="subcellular location">
    <subcellularLocation>
        <location evidence="1">Cytoplasm</location>
    </subcellularLocation>
</comment>
<name>A0A182SFS3_9DIPT</name>
<evidence type="ECO:0000256" key="1">
    <source>
        <dbReference type="ARBA" id="ARBA00004496"/>
    </source>
</evidence>
<dbReference type="Gene3D" id="1.10.1580.10">
    <property type="match status" value="1"/>
</dbReference>
<dbReference type="InterPro" id="IPR027417">
    <property type="entry name" value="P-loop_NTPase"/>
</dbReference>
<dbReference type="AlphaFoldDB" id="A0A182SFS3"/>
<accession>A0A182SFS3</accession>
<feature type="coiled-coil region" evidence="7">
    <location>
        <begin position="308"/>
        <end position="366"/>
    </location>
</feature>
<keyword evidence="10" id="KW-1185">Reference proteome</keyword>
<evidence type="ECO:0000313" key="10">
    <source>
        <dbReference type="Proteomes" id="UP000075901"/>
    </source>
</evidence>
<reference evidence="9" key="2">
    <citation type="submission" date="2020-05" db="UniProtKB">
        <authorList>
            <consortium name="EnsemblMetazoa"/>
        </authorList>
    </citation>
    <scope>IDENTIFICATION</scope>
    <source>
        <strain evidence="9">maculatus3</strain>
    </source>
</reference>
<keyword evidence="2" id="KW-0963">Cytoplasm</keyword>
<dbReference type="Pfam" id="PF01926">
    <property type="entry name" value="MMR_HSR1"/>
    <property type="match status" value="1"/>
</dbReference>
<proteinExistence type="predicted"/>
<dbReference type="GO" id="GO:0000054">
    <property type="term" value="P:ribosomal subunit export from nucleus"/>
    <property type="evidence" value="ECO:0007669"/>
    <property type="project" value="TreeGrafter"/>
</dbReference>
<feature type="domain" description="G" evidence="8">
    <location>
        <begin position="405"/>
        <end position="460"/>
    </location>
</feature>
<dbReference type="SUPFAM" id="SSF52540">
    <property type="entry name" value="P-loop containing nucleoside triphosphate hydrolases"/>
    <property type="match status" value="1"/>
</dbReference>
<dbReference type="GO" id="GO:0005525">
    <property type="term" value="F:GTP binding"/>
    <property type="evidence" value="ECO:0007669"/>
    <property type="project" value="UniProtKB-KW"/>
</dbReference>
<dbReference type="PANTHER" id="PTHR45709:SF2">
    <property type="entry name" value="LARGE SUBUNIT GTPASE 1 HOMOLOG"/>
    <property type="match status" value="1"/>
</dbReference>
<organism evidence="9 10">
    <name type="scientific">Anopheles maculatus</name>
    <dbReference type="NCBI Taxonomy" id="74869"/>
    <lineage>
        <taxon>Eukaryota</taxon>
        <taxon>Metazoa</taxon>
        <taxon>Ecdysozoa</taxon>
        <taxon>Arthropoda</taxon>
        <taxon>Hexapoda</taxon>
        <taxon>Insecta</taxon>
        <taxon>Pterygota</taxon>
        <taxon>Neoptera</taxon>
        <taxon>Endopterygota</taxon>
        <taxon>Diptera</taxon>
        <taxon>Nematocera</taxon>
        <taxon>Culicoidea</taxon>
        <taxon>Culicidae</taxon>
        <taxon>Anophelinae</taxon>
        <taxon>Anopheles</taxon>
        <taxon>Anopheles maculatus group</taxon>
    </lineage>
</organism>
<dbReference type="Proteomes" id="UP000075901">
    <property type="component" value="Unassembled WGS sequence"/>
</dbReference>
<dbReference type="Gene3D" id="3.40.50.300">
    <property type="entry name" value="P-loop containing nucleotide triphosphate hydrolases"/>
    <property type="match status" value="2"/>
</dbReference>
<keyword evidence="3" id="KW-0547">Nucleotide-binding</keyword>
<sequence length="679" mass="78170">MGKKKANQLGRSLIKDRFGHGNRKTVADGSMLHTTEVQDGYDWGRLNLQSVTEESSFQEFLRTAELAGTEFQAEKLNITYVNPKSKVGLLTTNERVEIIKKQVDMKDLLKIPRRPKWTKDTTAEELVLAENASFLEWRRGLVALQEKEDMLMTPYEKNLDFWRQLWRVVERSDIVVQIVDARNPLLFRTEDLERYVEELDPNKMNMILINKSDFLTAEQRVYWAKYFDEQGVRVAFYSAVLAAEEAKKEQEKEAAQEDEFEDEEEREVKERLGSLKLSSDFLTAEQRVYWAKYFDEQGVRVAFYSAVLAAEEAKKEQEKEAAQEDEFEDEEEREVKERLGSLKLSVDKAEKTLEKIEEKIEDFARDEGTPEGAIRNSSKLLTNAELISFFKRLHRAERVTQGVVTVGLVGYPNVGKSSTINAVFLEKKVSVSATPGKTKHFQTLYVDSELMFCDCPGLVMPSFCTTKADMILNGILPIDQMRDHVPPVNLLCTLIPRHILEDTYGIMISKPLEGEDPNRPPHSEDLLLAFAYNRGFMTANGQPDQSRGSRYVLKDYVNGKLLYCYAPPGIAQEEFHRFPARKKEEVDIKLLPPRQQRAMKMNLKKSSTDVDDQFFKERAMHGFVRGRSDFPNVRPMGPQGAAETLTTTDGVIVAGKPWKHQKREKREKLRRKYVHLDQH</sequence>
<evidence type="ECO:0000256" key="6">
    <source>
        <dbReference type="ARBA" id="ARBA00040145"/>
    </source>
</evidence>
<dbReference type="CDD" id="cd01857">
    <property type="entry name" value="HSR1_MMR1"/>
    <property type="match status" value="1"/>
</dbReference>
<dbReference type="InterPro" id="IPR006073">
    <property type="entry name" value="GTP-bd"/>
</dbReference>
<dbReference type="EnsemblMetazoa" id="AMAM005909-RA">
    <property type="protein sequence ID" value="AMAM005909-PA"/>
    <property type="gene ID" value="AMAM005909"/>
</dbReference>
<keyword evidence="4" id="KW-0378">Hydrolase</keyword>
<reference evidence="10" key="1">
    <citation type="submission" date="2013-09" db="EMBL/GenBank/DDBJ databases">
        <title>The Genome Sequence of Anopheles maculatus species B.</title>
        <authorList>
            <consortium name="The Broad Institute Genomics Platform"/>
            <person name="Neafsey D.E."/>
            <person name="Besansky N."/>
            <person name="Howell P."/>
            <person name="Walton C."/>
            <person name="Young S.K."/>
            <person name="Zeng Q."/>
            <person name="Gargeya S."/>
            <person name="Fitzgerald M."/>
            <person name="Haas B."/>
            <person name="Abouelleil A."/>
            <person name="Allen A.W."/>
            <person name="Alvarado L."/>
            <person name="Arachchi H.M."/>
            <person name="Berlin A.M."/>
            <person name="Chapman S.B."/>
            <person name="Gainer-Dewar J."/>
            <person name="Goldberg J."/>
            <person name="Griggs A."/>
            <person name="Gujja S."/>
            <person name="Hansen M."/>
            <person name="Howarth C."/>
            <person name="Imamovic A."/>
            <person name="Ireland A."/>
            <person name="Larimer J."/>
            <person name="McCowan C."/>
            <person name="Murphy C."/>
            <person name="Pearson M."/>
            <person name="Poon T.W."/>
            <person name="Priest M."/>
            <person name="Roberts A."/>
            <person name="Saif S."/>
            <person name="Shea T."/>
            <person name="Sisk P."/>
            <person name="Sykes S."/>
            <person name="Wortman J."/>
            <person name="Nusbaum C."/>
            <person name="Birren B."/>
        </authorList>
    </citation>
    <scope>NUCLEOTIDE SEQUENCE [LARGE SCALE GENOMIC DNA]</scope>
    <source>
        <strain evidence="10">maculatus3</strain>
    </source>
</reference>
<evidence type="ECO:0000256" key="3">
    <source>
        <dbReference type="ARBA" id="ARBA00022741"/>
    </source>
</evidence>
<protein>
    <recommendedName>
        <fullName evidence="6">Large subunit GTPase 1 homolog</fullName>
    </recommendedName>
</protein>
<evidence type="ECO:0000256" key="7">
    <source>
        <dbReference type="SAM" id="Coils"/>
    </source>
</evidence>
<dbReference type="InterPro" id="IPR023179">
    <property type="entry name" value="GTP-bd_ortho_bundle_sf"/>
</dbReference>
<evidence type="ECO:0000256" key="2">
    <source>
        <dbReference type="ARBA" id="ARBA00022490"/>
    </source>
</evidence>
<dbReference type="FunFam" id="3.40.50.300:FF:001151">
    <property type="entry name" value="Large subunit GTPase 1"/>
    <property type="match status" value="1"/>
</dbReference>
<dbReference type="GO" id="GO:0005829">
    <property type="term" value="C:cytosol"/>
    <property type="evidence" value="ECO:0007669"/>
    <property type="project" value="TreeGrafter"/>
</dbReference>